<sequence>MSESNAASPDDLTGTVDEWIAQLAELEAQGVTLPAEWLRRQLGAALTAWADAESRIDIDKEAREDY</sequence>
<dbReference type="AlphaFoldDB" id="A0A5J5J0U2"/>
<keyword evidence="2" id="KW-1185">Reference proteome</keyword>
<evidence type="ECO:0000313" key="1">
    <source>
        <dbReference type="EMBL" id="KAA9108085.1"/>
    </source>
</evidence>
<reference evidence="2" key="1">
    <citation type="submission" date="2019-09" db="EMBL/GenBank/DDBJ databases">
        <title>Mumia zhuanghuii sp. nov. isolated from the intestinal contents of plateau pika (Ochotona curzoniae) in the Qinghai-Tibet plateau of China.</title>
        <authorList>
            <person name="Tian Z."/>
        </authorList>
    </citation>
    <scope>NUCLEOTIDE SEQUENCE [LARGE SCALE GENOMIC DNA]</scope>
    <source>
        <strain evidence="2">JCM 30598</strain>
    </source>
</reference>
<name>A0A5J5J0U2_9MICO</name>
<proteinExistence type="predicted"/>
<dbReference type="Proteomes" id="UP000325827">
    <property type="component" value="Unassembled WGS sequence"/>
</dbReference>
<dbReference type="RefSeq" id="WP_150449116.1">
    <property type="nucleotide sequence ID" value="NZ_VYSA01000002.1"/>
</dbReference>
<dbReference type="EMBL" id="VYSA01000002">
    <property type="protein sequence ID" value="KAA9108085.1"/>
    <property type="molecule type" value="Genomic_DNA"/>
</dbReference>
<dbReference type="OrthoDB" id="5123100at2"/>
<comment type="caution">
    <text evidence="1">The sequence shown here is derived from an EMBL/GenBank/DDBJ whole genome shotgun (WGS) entry which is preliminary data.</text>
</comment>
<protein>
    <submittedName>
        <fullName evidence="1">Uncharacterized protein</fullName>
    </submittedName>
</protein>
<accession>A0A5J5J0U2</accession>
<evidence type="ECO:0000313" key="2">
    <source>
        <dbReference type="Proteomes" id="UP000325827"/>
    </source>
</evidence>
<organism evidence="1 2">
    <name type="scientific">Microbacterium rhizomatis</name>
    <dbReference type="NCBI Taxonomy" id="1631477"/>
    <lineage>
        <taxon>Bacteria</taxon>
        <taxon>Bacillati</taxon>
        <taxon>Actinomycetota</taxon>
        <taxon>Actinomycetes</taxon>
        <taxon>Micrococcales</taxon>
        <taxon>Microbacteriaceae</taxon>
        <taxon>Microbacterium</taxon>
    </lineage>
</organism>
<gene>
    <name evidence="1" type="ORF">F6B43_11775</name>
</gene>